<dbReference type="EMBL" id="GAIX01007593">
    <property type="protein sequence ID" value="JAA84967.1"/>
    <property type="molecule type" value="Transcribed_RNA"/>
</dbReference>
<protein>
    <submittedName>
        <fullName evidence="1">Uncharacterized protein</fullName>
    </submittedName>
</protein>
<sequence>MCDIHHLPGLRHLYPTRVESYQIIVLTINETIQTSTYSLVLLFDLTQHSVLGAASDIFKCVRVLTVDKDVLVFIIMRPIIYINSPVL</sequence>
<reference evidence="1" key="1">
    <citation type="journal article" date="2013" name="BMC Genomics">
        <title>Unscrambling butterfly oogenesis.</title>
        <authorList>
            <person name="Carter J.M."/>
            <person name="Baker S.C."/>
            <person name="Pink R."/>
            <person name="Carter D.R."/>
            <person name="Collins A."/>
            <person name="Tomlin J."/>
            <person name="Gibbs M."/>
            <person name="Breuker C.J."/>
        </authorList>
    </citation>
    <scope>NUCLEOTIDE SEQUENCE</scope>
    <source>
        <tissue evidence="1">Ovary</tissue>
    </source>
</reference>
<reference evidence="1" key="2">
    <citation type="submission" date="2013-05" db="EMBL/GenBank/DDBJ databases">
        <authorList>
            <person name="Carter J.-M."/>
            <person name="Baker S.C."/>
            <person name="Pink R."/>
            <person name="Carter D.R.F."/>
            <person name="Collins A."/>
            <person name="Tomlin J."/>
            <person name="Gibbs M."/>
            <person name="Breuker C.J."/>
        </authorList>
    </citation>
    <scope>NUCLEOTIDE SEQUENCE</scope>
    <source>
        <tissue evidence="1">Ovary</tissue>
    </source>
</reference>
<evidence type="ECO:0000313" key="1">
    <source>
        <dbReference type="EMBL" id="JAA84967.1"/>
    </source>
</evidence>
<proteinExistence type="predicted"/>
<organism evidence="1">
    <name type="scientific">Pararge aegeria</name>
    <name type="common">speckled wood butterfly</name>
    <dbReference type="NCBI Taxonomy" id="116150"/>
    <lineage>
        <taxon>Eukaryota</taxon>
        <taxon>Metazoa</taxon>
        <taxon>Ecdysozoa</taxon>
        <taxon>Arthropoda</taxon>
        <taxon>Hexapoda</taxon>
        <taxon>Insecta</taxon>
        <taxon>Pterygota</taxon>
        <taxon>Neoptera</taxon>
        <taxon>Endopterygota</taxon>
        <taxon>Lepidoptera</taxon>
        <taxon>Glossata</taxon>
        <taxon>Ditrysia</taxon>
        <taxon>Papilionoidea</taxon>
        <taxon>Nymphalidae</taxon>
        <taxon>Satyrinae</taxon>
        <taxon>Satyrini</taxon>
        <taxon>Parargina</taxon>
        <taxon>Pararge</taxon>
    </lineage>
</organism>
<accession>S4PW12</accession>
<dbReference type="AlphaFoldDB" id="S4PW12"/>
<name>S4PW12_9NEOP</name>